<comment type="pathway">
    <text evidence="3">Nucleotide-sugar biosynthesis; GDP-alpha-D-mannose biosynthesis; alpha-D-mannose 1-phosphate from D-fructose 6-phosphate: step 1/2.</text>
</comment>
<keyword evidence="15" id="KW-0511">Multifunctional enzyme</keyword>
<evidence type="ECO:0000256" key="6">
    <source>
        <dbReference type="ARBA" id="ARBA00011245"/>
    </source>
</evidence>
<dbReference type="FunFam" id="3.90.550.10:FF:000046">
    <property type="entry name" value="Mannose-1-phosphate guanylyltransferase (GDP)"/>
    <property type="match status" value="1"/>
</dbReference>
<proteinExistence type="inferred from homology"/>
<dbReference type="InterPro" id="IPR001538">
    <property type="entry name" value="Man6P_isomerase-2_C"/>
</dbReference>
<dbReference type="RefSeq" id="WP_188981625.1">
    <property type="nucleotide sequence ID" value="NZ_BMPO01000001.1"/>
</dbReference>
<comment type="subunit">
    <text evidence="6">Monomer.</text>
</comment>
<evidence type="ECO:0000259" key="21">
    <source>
        <dbReference type="Pfam" id="PF00483"/>
    </source>
</evidence>
<keyword evidence="14" id="KW-0413">Isomerase</keyword>
<feature type="domain" description="Nucleotidyl transferase" evidence="21">
    <location>
        <begin position="3"/>
        <end position="285"/>
    </location>
</feature>
<keyword evidence="9" id="KW-0808">Transferase</keyword>
<dbReference type="Proteomes" id="UP000635983">
    <property type="component" value="Unassembled WGS sequence"/>
</dbReference>
<dbReference type="Gene3D" id="2.60.120.10">
    <property type="entry name" value="Jelly Rolls"/>
    <property type="match status" value="1"/>
</dbReference>
<accession>A0A917USS8</accession>
<keyword evidence="10" id="KW-0548">Nucleotidyltransferase</keyword>
<evidence type="ECO:0000313" key="24">
    <source>
        <dbReference type="EMBL" id="GGJ82689.1"/>
    </source>
</evidence>
<evidence type="ECO:0000256" key="9">
    <source>
        <dbReference type="ARBA" id="ARBA00022679"/>
    </source>
</evidence>
<sequence length="483" mass="53531">MIPVILSGGSGSRLWPLSRKQFPKQFLALTSERTLFQQTLNRLAVEGMEPPVVVCNQEHRFIVNEQLAGIGQKAQAMLFEPFGRNTAPAIAIAAMKLLAEDRDELLLVLPADHVLEDQRAFQRALALAAEAAREGEMVLFGVPATHPETGYGYIRATQTEGLPEGVARVAQFVEKPDEVRAREFVASGDYFWNSGMFMFRASRFIEELKKYDADIYDTCRLALERSRTDGEEIHIDPATFAQCPENSIDYAVMEKTEHACVVPLSAGWSDVGSWSSIWDVQNKDSDGNVVKGDVVMHDARNCLVQGNGKLVTVLGLEDVVVVETKDAVMVAHKDRVQDVKKLVGELDARGRKETTSHCEVYRPWGAYDSVDNGVRHQVKRITVKPGASLSLQMHHHRAEHWIVVSGTAQVTCDDKVFLLCENQSTYIPIASVHRLANPGKIPLEIIEVQSGSYLGEDDIERYEDVYGRTEAAEAAPGKTGVAR</sequence>
<dbReference type="InterPro" id="IPR054566">
    <property type="entry name" value="ManC/GMP-like_b-helix"/>
</dbReference>
<reference evidence="24" key="1">
    <citation type="journal article" date="2014" name="Int. J. Syst. Evol. Microbiol.">
        <title>Complete genome sequence of Corynebacterium casei LMG S-19264T (=DSM 44701T), isolated from a smear-ripened cheese.</title>
        <authorList>
            <consortium name="US DOE Joint Genome Institute (JGI-PGF)"/>
            <person name="Walter F."/>
            <person name="Albersmeier A."/>
            <person name="Kalinowski J."/>
            <person name="Ruckert C."/>
        </authorList>
    </citation>
    <scope>NUCLEOTIDE SEQUENCE</scope>
    <source>
        <strain evidence="24">JCM 30078</strain>
    </source>
</reference>
<feature type="domain" description="Mannose-6-phosphate isomerase type II C-terminal" evidence="22">
    <location>
        <begin position="350"/>
        <end position="464"/>
    </location>
</feature>
<evidence type="ECO:0000256" key="14">
    <source>
        <dbReference type="ARBA" id="ARBA00023235"/>
    </source>
</evidence>
<evidence type="ECO:0000256" key="13">
    <source>
        <dbReference type="ARBA" id="ARBA00023134"/>
    </source>
</evidence>
<dbReference type="Pfam" id="PF00483">
    <property type="entry name" value="NTP_transferase"/>
    <property type="match status" value="1"/>
</dbReference>
<reference evidence="24" key="2">
    <citation type="submission" date="2020-09" db="EMBL/GenBank/DDBJ databases">
        <authorList>
            <person name="Sun Q."/>
            <person name="Ohkuma M."/>
        </authorList>
    </citation>
    <scope>NUCLEOTIDE SEQUENCE</scope>
    <source>
        <strain evidence="24">JCM 30078</strain>
    </source>
</reference>
<dbReference type="GO" id="GO:0042121">
    <property type="term" value="P:alginic acid biosynthetic process"/>
    <property type="evidence" value="ECO:0007669"/>
    <property type="project" value="UniProtKB-KW"/>
</dbReference>
<evidence type="ECO:0000259" key="22">
    <source>
        <dbReference type="Pfam" id="PF01050"/>
    </source>
</evidence>
<evidence type="ECO:0000256" key="19">
    <source>
        <dbReference type="ARBA" id="ARBA00067387"/>
    </source>
</evidence>
<keyword evidence="16" id="KW-0170">Cobalt</keyword>
<comment type="function">
    <text evidence="18">Produces a precursor for alginate polymerization. The alginate layer provides a protective barrier against host immune defenses and antibiotics.</text>
</comment>
<dbReference type="InterPro" id="IPR005835">
    <property type="entry name" value="NTP_transferase_dom"/>
</dbReference>
<evidence type="ECO:0000256" key="16">
    <source>
        <dbReference type="ARBA" id="ARBA00023285"/>
    </source>
</evidence>
<dbReference type="GO" id="GO:0009298">
    <property type="term" value="P:GDP-mannose biosynthetic process"/>
    <property type="evidence" value="ECO:0007669"/>
    <property type="project" value="TreeGrafter"/>
</dbReference>
<comment type="caution">
    <text evidence="24">The sequence shown here is derived from an EMBL/GenBank/DDBJ whole genome shotgun (WGS) entry which is preliminary data.</text>
</comment>
<evidence type="ECO:0000256" key="18">
    <source>
        <dbReference type="ARBA" id="ARBA00057590"/>
    </source>
</evidence>
<evidence type="ECO:0000256" key="3">
    <source>
        <dbReference type="ARBA" id="ARBA00004666"/>
    </source>
</evidence>
<dbReference type="SUPFAM" id="SSF53448">
    <property type="entry name" value="Nucleotide-diphospho-sugar transferases"/>
    <property type="match status" value="1"/>
</dbReference>
<comment type="catalytic activity">
    <reaction evidence="17">
        <text>alpha-D-mannose 1-phosphate + GTP + H(+) = GDP-alpha-D-mannose + diphosphate</text>
        <dbReference type="Rhea" id="RHEA:15229"/>
        <dbReference type="ChEBI" id="CHEBI:15378"/>
        <dbReference type="ChEBI" id="CHEBI:33019"/>
        <dbReference type="ChEBI" id="CHEBI:37565"/>
        <dbReference type="ChEBI" id="CHEBI:57527"/>
        <dbReference type="ChEBI" id="CHEBI:58409"/>
        <dbReference type="EC" id="2.7.7.13"/>
    </reaction>
</comment>
<evidence type="ECO:0000256" key="4">
    <source>
        <dbReference type="ARBA" id="ARBA00004823"/>
    </source>
</evidence>
<comment type="pathway">
    <text evidence="4">Nucleotide-sugar biosynthesis; GDP-alpha-D-mannose biosynthesis; GDP-alpha-D-mannose from alpha-D-mannose 1-phosphate (GTP route): step 1/1.</text>
</comment>
<evidence type="ECO:0000256" key="15">
    <source>
        <dbReference type="ARBA" id="ARBA00023268"/>
    </source>
</evidence>
<dbReference type="InterPro" id="IPR049577">
    <property type="entry name" value="GMPP_N"/>
</dbReference>
<dbReference type="PANTHER" id="PTHR46390:SF1">
    <property type="entry name" value="MANNOSE-1-PHOSPHATE GUANYLYLTRANSFERASE"/>
    <property type="match status" value="1"/>
</dbReference>
<evidence type="ECO:0000256" key="2">
    <source>
        <dbReference type="ARBA" id="ARBA00001941"/>
    </source>
</evidence>
<evidence type="ECO:0000256" key="7">
    <source>
        <dbReference type="ARBA" id="ARBA00011956"/>
    </source>
</evidence>
<dbReference type="Pfam" id="PF01050">
    <property type="entry name" value="MannoseP_isomer"/>
    <property type="match status" value="1"/>
</dbReference>
<dbReference type="InterPro" id="IPR014710">
    <property type="entry name" value="RmlC-like_jellyroll"/>
</dbReference>
<dbReference type="CDD" id="cd02213">
    <property type="entry name" value="cupin_PMI_typeII_C"/>
    <property type="match status" value="1"/>
</dbReference>
<name>A0A917USS8_9PSED</name>
<comment type="cofactor">
    <cofactor evidence="2">
        <name>Co(2+)</name>
        <dbReference type="ChEBI" id="CHEBI:48828"/>
    </cofactor>
</comment>
<dbReference type="Gene3D" id="3.90.550.10">
    <property type="entry name" value="Spore Coat Polysaccharide Biosynthesis Protein SpsA, Chain A"/>
    <property type="match status" value="1"/>
</dbReference>
<evidence type="ECO:0000256" key="8">
    <source>
        <dbReference type="ARBA" id="ARBA00012387"/>
    </source>
</evidence>
<evidence type="ECO:0000313" key="25">
    <source>
        <dbReference type="Proteomes" id="UP000635983"/>
    </source>
</evidence>
<evidence type="ECO:0000256" key="10">
    <source>
        <dbReference type="ARBA" id="ARBA00022695"/>
    </source>
</evidence>
<organism evidence="24 25">
    <name type="scientific">Pseudomonas matsuisoli</name>
    <dbReference type="NCBI Taxonomy" id="1515666"/>
    <lineage>
        <taxon>Bacteria</taxon>
        <taxon>Pseudomonadati</taxon>
        <taxon>Pseudomonadota</taxon>
        <taxon>Gammaproteobacteria</taxon>
        <taxon>Pseudomonadales</taxon>
        <taxon>Pseudomonadaceae</taxon>
        <taxon>Pseudomonas</taxon>
    </lineage>
</organism>
<dbReference type="Pfam" id="PF22640">
    <property type="entry name" value="ManC_GMP_beta-helix"/>
    <property type="match status" value="1"/>
</dbReference>
<evidence type="ECO:0000256" key="17">
    <source>
        <dbReference type="ARBA" id="ARBA00047343"/>
    </source>
</evidence>
<evidence type="ECO:0000256" key="12">
    <source>
        <dbReference type="ARBA" id="ARBA00022841"/>
    </source>
</evidence>
<dbReference type="InterPro" id="IPR029044">
    <property type="entry name" value="Nucleotide-diphossugar_trans"/>
</dbReference>
<dbReference type="CDD" id="cd02509">
    <property type="entry name" value="GDP-M1P_Guanylyltransferase"/>
    <property type="match status" value="1"/>
</dbReference>
<dbReference type="InterPro" id="IPR006375">
    <property type="entry name" value="Man1P_GuaTrfase/Man6P_Isoase"/>
</dbReference>
<keyword evidence="11" id="KW-0547">Nucleotide-binding</keyword>
<dbReference type="NCBIfam" id="TIGR01479">
    <property type="entry name" value="GMP_PMI"/>
    <property type="match status" value="1"/>
</dbReference>
<feature type="domain" description="MannoseP isomerase/GMP-like beta-helix" evidence="23">
    <location>
        <begin position="292"/>
        <end position="346"/>
    </location>
</feature>
<evidence type="ECO:0000256" key="20">
    <source>
        <dbReference type="RuleBase" id="RU004190"/>
    </source>
</evidence>
<evidence type="ECO:0000259" key="23">
    <source>
        <dbReference type="Pfam" id="PF22640"/>
    </source>
</evidence>
<dbReference type="InterPro" id="IPR011051">
    <property type="entry name" value="RmlC_Cupin_sf"/>
</dbReference>
<dbReference type="GO" id="GO:0005525">
    <property type="term" value="F:GTP binding"/>
    <property type="evidence" value="ECO:0007669"/>
    <property type="project" value="UniProtKB-KW"/>
</dbReference>
<dbReference type="FunFam" id="2.60.120.10:FF:000032">
    <property type="entry name" value="Mannose-1-phosphate guanylyltransferase/mannose-6-phosphate isomerase"/>
    <property type="match status" value="1"/>
</dbReference>
<dbReference type="EC" id="2.7.7.13" evidence="8"/>
<dbReference type="AlphaFoldDB" id="A0A917USS8"/>
<evidence type="ECO:0000256" key="1">
    <source>
        <dbReference type="ARBA" id="ARBA00000757"/>
    </source>
</evidence>
<dbReference type="GO" id="GO:0004476">
    <property type="term" value="F:mannose-6-phosphate isomerase activity"/>
    <property type="evidence" value="ECO:0007669"/>
    <property type="project" value="UniProtKB-EC"/>
</dbReference>
<evidence type="ECO:0000256" key="5">
    <source>
        <dbReference type="ARBA" id="ARBA00006115"/>
    </source>
</evidence>
<keyword evidence="25" id="KW-1185">Reference proteome</keyword>
<dbReference type="GO" id="GO:0004475">
    <property type="term" value="F:mannose-1-phosphate guanylyltransferase (GTP) activity"/>
    <property type="evidence" value="ECO:0007669"/>
    <property type="project" value="UniProtKB-EC"/>
</dbReference>
<keyword evidence="12" id="KW-0016">Alginate biosynthesis</keyword>
<dbReference type="InterPro" id="IPR051161">
    <property type="entry name" value="Mannose-6P_isomerase_type2"/>
</dbReference>
<comment type="catalytic activity">
    <reaction evidence="1">
        <text>D-mannose 6-phosphate = D-fructose 6-phosphate</text>
        <dbReference type="Rhea" id="RHEA:12356"/>
        <dbReference type="ChEBI" id="CHEBI:58735"/>
        <dbReference type="ChEBI" id="CHEBI:61527"/>
        <dbReference type="EC" id="5.3.1.8"/>
    </reaction>
</comment>
<dbReference type="EC" id="5.3.1.8" evidence="7"/>
<keyword evidence="13" id="KW-0342">GTP-binding</keyword>
<dbReference type="PANTHER" id="PTHR46390">
    <property type="entry name" value="MANNOSE-1-PHOSPHATE GUANYLYLTRANSFERASE"/>
    <property type="match status" value="1"/>
</dbReference>
<comment type="similarity">
    <text evidence="5 20">Belongs to the mannose-6-phosphate isomerase type 2 family.</text>
</comment>
<evidence type="ECO:0000256" key="11">
    <source>
        <dbReference type="ARBA" id="ARBA00022741"/>
    </source>
</evidence>
<dbReference type="SUPFAM" id="SSF51182">
    <property type="entry name" value="RmlC-like cupins"/>
    <property type="match status" value="1"/>
</dbReference>
<protein>
    <recommendedName>
        <fullName evidence="19">Alginate biosynthesis protein AlgA</fullName>
        <ecNumber evidence="8">2.7.7.13</ecNumber>
        <ecNumber evidence="7">5.3.1.8</ecNumber>
    </recommendedName>
</protein>
<dbReference type="EMBL" id="BMPO01000001">
    <property type="protein sequence ID" value="GGJ82689.1"/>
    <property type="molecule type" value="Genomic_DNA"/>
</dbReference>
<gene>
    <name evidence="24" type="primary">algA</name>
    <name evidence="24" type="ORF">GCM10009304_05870</name>
</gene>